<protein>
    <recommendedName>
        <fullName evidence="4">ABC-2 family transporter</fullName>
    </recommendedName>
</protein>
<organism evidence="2 3">
    <name type="scientific">Frisingicoccus caecimuris</name>
    <dbReference type="NCBI Taxonomy" id="1796636"/>
    <lineage>
        <taxon>Bacteria</taxon>
        <taxon>Bacillati</taxon>
        <taxon>Bacillota</taxon>
        <taxon>Clostridia</taxon>
        <taxon>Lachnospirales</taxon>
        <taxon>Lachnospiraceae</taxon>
        <taxon>Frisingicoccus</taxon>
    </lineage>
</organism>
<keyword evidence="3" id="KW-1185">Reference proteome</keyword>
<sequence length="252" mass="28871">MIKYVFSDLKRALVSWKFAASVVGVALTFYLFGFKPMNTYSIVSVYHYNIMQMQVLLAYIFCIVPYGDSMCQDIECRFFQLLIIRGKTSYYGASKSTAVFFSAVLTMVLGTGLYLFILKIRYPEAPWISEGHMWGGMFDAFILKQKYVTHIFLCSVQLGLLTGILAMVCTVVSLYIANRLLTLSLPVISYYILCYLSEIISGFYSFGYIYDPWYTVCDSEELSFFIMLAATAVLFLILTKLIIERMKRRLGL</sequence>
<feature type="transmembrane region" description="Helical" evidence="1">
    <location>
        <begin position="147"/>
        <end position="176"/>
    </location>
</feature>
<accession>A0A4R2LW12</accession>
<dbReference type="EMBL" id="SLXA01000009">
    <property type="protein sequence ID" value="TCO84200.1"/>
    <property type="molecule type" value="Genomic_DNA"/>
</dbReference>
<proteinExistence type="predicted"/>
<dbReference type="RefSeq" id="WP_132092447.1">
    <property type="nucleotide sequence ID" value="NZ_JANKAQ010000010.1"/>
</dbReference>
<keyword evidence="1" id="KW-0812">Transmembrane</keyword>
<name>A0A4R2LW12_9FIRM</name>
<feature type="transmembrane region" description="Helical" evidence="1">
    <location>
        <begin position="188"/>
        <end position="210"/>
    </location>
</feature>
<evidence type="ECO:0000313" key="2">
    <source>
        <dbReference type="EMBL" id="TCO84200.1"/>
    </source>
</evidence>
<keyword evidence="1" id="KW-0472">Membrane</keyword>
<evidence type="ECO:0000256" key="1">
    <source>
        <dbReference type="SAM" id="Phobius"/>
    </source>
</evidence>
<dbReference type="AlphaFoldDB" id="A0A4R2LW12"/>
<feature type="transmembrane region" description="Helical" evidence="1">
    <location>
        <begin position="222"/>
        <end position="243"/>
    </location>
</feature>
<reference evidence="2 3" key="1">
    <citation type="submission" date="2019-03" db="EMBL/GenBank/DDBJ databases">
        <title>Genomic Encyclopedia of Type Strains, Phase IV (KMG-IV): sequencing the most valuable type-strain genomes for metagenomic binning, comparative biology and taxonomic classification.</title>
        <authorList>
            <person name="Goeker M."/>
        </authorList>
    </citation>
    <scope>NUCLEOTIDE SEQUENCE [LARGE SCALE GENOMIC DNA]</scope>
    <source>
        <strain evidence="2 3">DSM 28559</strain>
    </source>
</reference>
<feature type="transmembrane region" description="Helical" evidence="1">
    <location>
        <begin position="12"/>
        <end position="33"/>
    </location>
</feature>
<gene>
    <name evidence="2" type="ORF">EV212_10993</name>
</gene>
<evidence type="ECO:0000313" key="3">
    <source>
        <dbReference type="Proteomes" id="UP000295711"/>
    </source>
</evidence>
<evidence type="ECO:0008006" key="4">
    <source>
        <dbReference type="Google" id="ProtNLM"/>
    </source>
</evidence>
<keyword evidence="1" id="KW-1133">Transmembrane helix</keyword>
<dbReference type="OrthoDB" id="2053037at2"/>
<comment type="caution">
    <text evidence="2">The sequence shown here is derived from an EMBL/GenBank/DDBJ whole genome shotgun (WGS) entry which is preliminary data.</text>
</comment>
<feature type="transmembrane region" description="Helical" evidence="1">
    <location>
        <begin position="97"/>
        <end position="117"/>
    </location>
</feature>
<feature type="transmembrane region" description="Helical" evidence="1">
    <location>
        <begin position="45"/>
        <end position="67"/>
    </location>
</feature>
<dbReference type="Proteomes" id="UP000295711">
    <property type="component" value="Unassembled WGS sequence"/>
</dbReference>